<keyword evidence="7" id="KW-1185">Reference proteome</keyword>
<dbReference type="Pfam" id="PF00440">
    <property type="entry name" value="TetR_N"/>
    <property type="match status" value="1"/>
</dbReference>
<evidence type="ECO:0000256" key="1">
    <source>
        <dbReference type="ARBA" id="ARBA00023015"/>
    </source>
</evidence>
<dbReference type="Gene3D" id="1.10.357.10">
    <property type="entry name" value="Tetracycline Repressor, domain 2"/>
    <property type="match status" value="1"/>
</dbReference>
<evidence type="ECO:0000313" key="6">
    <source>
        <dbReference type="EMBL" id="MDI9257969.1"/>
    </source>
</evidence>
<keyword evidence="2 4" id="KW-0238">DNA-binding</keyword>
<feature type="DNA-binding region" description="H-T-H motif" evidence="4">
    <location>
        <begin position="35"/>
        <end position="54"/>
    </location>
</feature>
<feature type="domain" description="HTH tetR-type" evidence="5">
    <location>
        <begin position="12"/>
        <end position="72"/>
    </location>
</feature>
<dbReference type="InterPro" id="IPR050624">
    <property type="entry name" value="HTH-type_Tx_Regulator"/>
</dbReference>
<dbReference type="RefSeq" id="WP_283239646.1">
    <property type="nucleotide sequence ID" value="NZ_JASGBP010000007.1"/>
</dbReference>
<evidence type="ECO:0000313" key="7">
    <source>
        <dbReference type="Proteomes" id="UP001230035"/>
    </source>
</evidence>
<dbReference type="PANTHER" id="PTHR43479:SF11">
    <property type="entry name" value="ACREF_ENVCD OPERON REPRESSOR-RELATED"/>
    <property type="match status" value="1"/>
</dbReference>
<comment type="caution">
    <text evidence="6">The sequence shown here is derived from an EMBL/GenBank/DDBJ whole genome shotgun (WGS) entry which is preliminary data.</text>
</comment>
<keyword evidence="1" id="KW-0805">Transcription regulation</keyword>
<dbReference type="InterPro" id="IPR009057">
    <property type="entry name" value="Homeodomain-like_sf"/>
</dbReference>
<dbReference type="InterPro" id="IPR036271">
    <property type="entry name" value="Tet_transcr_reg_TetR-rel_C_sf"/>
</dbReference>
<dbReference type="SUPFAM" id="SSF48498">
    <property type="entry name" value="Tetracyclin repressor-like, C-terminal domain"/>
    <property type="match status" value="1"/>
</dbReference>
<keyword evidence="3" id="KW-0804">Transcription</keyword>
<organism evidence="6 7">
    <name type="scientific">Flavobacterium sedimenticola</name>
    <dbReference type="NCBI Taxonomy" id="3043286"/>
    <lineage>
        <taxon>Bacteria</taxon>
        <taxon>Pseudomonadati</taxon>
        <taxon>Bacteroidota</taxon>
        <taxon>Flavobacteriia</taxon>
        <taxon>Flavobacteriales</taxon>
        <taxon>Flavobacteriaceae</taxon>
        <taxon>Flavobacterium</taxon>
    </lineage>
</organism>
<name>A0ABT6XS95_9FLAO</name>
<dbReference type="EMBL" id="JASGBP010000007">
    <property type="protein sequence ID" value="MDI9257969.1"/>
    <property type="molecule type" value="Genomic_DNA"/>
</dbReference>
<dbReference type="PRINTS" id="PR00455">
    <property type="entry name" value="HTHTETR"/>
</dbReference>
<sequence>MSTADRKARDKENLKALILQGAKKLFLEKGIEQTTIRNIADEIDYSVGTVYVYFKDKNAILHDIHTIGFQELGGSFTELFTIEDPMDRLRKMGIFYMKFAIENSEMYDLMFNVKAPMEFIEHSEKEEWNEGVGTFNALKNTVAQCMEKGHFKGHSLEPLSFMIWGVVHGMCCLEIRQRTKGVKFSKPETILMDGYHEFLKIIEKL</sequence>
<dbReference type="InterPro" id="IPR001647">
    <property type="entry name" value="HTH_TetR"/>
</dbReference>
<dbReference type="PANTHER" id="PTHR43479">
    <property type="entry name" value="ACREF/ENVCD OPERON REPRESSOR-RELATED"/>
    <property type="match status" value="1"/>
</dbReference>
<dbReference type="SUPFAM" id="SSF46689">
    <property type="entry name" value="Homeodomain-like"/>
    <property type="match status" value="1"/>
</dbReference>
<dbReference type="Pfam" id="PF13305">
    <property type="entry name" value="TetR_C_33"/>
    <property type="match status" value="1"/>
</dbReference>
<evidence type="ECO:0000256" key="3">
    <source>
        <dbReference type="ARBA" id="ARBA00023163"/>
    </source>
</evidence>
<dbReference type="Proteomes" id="UP001230035">
    <property type="component" value="Unassembled WGS sequence"/>
</dbReference>
<evidence type="ECO:0000256" key="2">
    <source>
        <dbReference type="ARBA" id="ARBA00023125"/>
    </source>
</evidence>
<proteinExistence type="predicted"/>
<dbReference type="InterPro" id="IPR025996">
    <property type="entry name" value="MT1864/Rv1816-like_C"/>
</dbReference>
<evidence type="ECO:0000256" key="4">
    <source>
        <dbReference type="PROSITE-ProRule" id="PRU00335"/>
    </source>
</evidence>
<gene>
    <name evidence="6" type="ORF">QHT84_11140</name>
</gene>
<evidence type="ECO:0000259" key="5">
    <source>
        <dbReference type="PROSITE" id="PS50977"/>
    </source>
</evidence>
<accession>A0ABT6XS95</accession>
<reference evidence="6 7" key="1">
    <citation type="submission" date="2023-05" db="EMBL/GenBank/DDBJ databases">
        <title>Flavobacterium sedimenti sp. nov., isolated from the sediment.</title>
        <authorList>
            <person name="Wu N."/>
        </authorList>
    </citation>
    <scope>NUCLEOTIDE SEQUENCE [LARGE SCALE GENOMIC DNA]</scope>
    <source>
        <strain evidence="6 7">YZ-48</strain>
    </source>
</reference>
<dbReference type="PROSITE" id="PS50977">
    <property type="entry name" value="HTH_TETR_2"/>
    <property type="match status" value="1"/>
</dbReference>
<protein>
    <submittedName>
        <fullName evidence="6">TetR/AcrR family transcriptional regulator</fullName>
    </submittedName>
</protein>